<keyword evidence="3" id="KW-1185">Reference proteome</keyword>
<evidence type="ECO:0000313" key="3">
    <source>
        <dbReference type="Proteomes" id="UP000054270"/>
    </source>
</evidence>
<dbReference type="AlphaFoldDB" id="A0A0D2KRH9"/>
<name>A0A0D2KRH9_HYPSF</name>
<evidence type="ECO:0000313" key="2">
    <source>
        <dbReference type="EMBL" id="KJA17222.1"/>
    </source>
</evidence>
<dbReference type="EMBL" id="KN817607">
    <property type="protein sequence ID" value="KJA17222.1"/>
    <property type="molecule type" value="Genomic_DNA"/>
</dbReference>
<organism evidence="2 3">
    <name type="scientific">Hypholoma sublateritium (strain FD-334 SS-4)</name>
    <dbReference type="NCBI Taxonomy" id="945553"/>
    <lineage>
        <taxon>Eukaryota</taxon>
        <taxon>Fungi</taxon>
        <taxon>Dikarya</taxon>
        <taxon>Basidiomycota</taxon>
        <taxon>Agaricomycotina</taxon>
        <taxon>Agaricomycetes</taxon>
        <taxon>Agaricomycetidae</taxon>
        <taxon>Agaricales</taxon>
        <taxon>Agaricineae</taxon>
        <taxon>Strophariaceae</taxon>
        <taxon>Hypholoma</taxon>
    </lineage>
</organism>
<accession>A0A0D2KRH9</accession>
<proteinExistence type="predicted"/>
<evidence type="ECO:0000256" key="1">
    <source>
        <dbReference type="SAM" id="Phobius"/>
    </source>
</evidence>
<reference evidence="3" key="1">
    <citation type="submission" date="2014-04" db="EMBL/GenBank/DDBJ databases">
        <title>Evolutionary Origins and Diversification of the Mycorrhizal Mutualists.</title>
        <authorList>
            <consortium name="DOE Joint Genome Institute"/>
            <consortium name="Mycorrhizal Genomics Consortium"/>
            <person name="Kohler A."/>
            <person name="Kuo A."/>
            <person name="Nagy L.G."/>
            <person name="Floudas D."/>
            <person name="Copeland A."/>
            <person name="Barry K.W."/>
            <person name="Cichocki N."/>
            <person name="Veneault-Fourrey C."/>
            <person name="LaButti K."/>
            <person name="Lindquist E.A."/>
            <person name="Lipzen A."/>
            <person name="Lundell T."/>
            <person name="Morin E."/>
            <person name="Murat C."/>
            <person name="Riley R."/>
            <person name="Ohm R."/>
            <person name="Sun H."/>
            <person name="Tunlid A."/>
            <person name="Henrissat B."/>
            <person name="Grigoriev I.V."/>
            <person name="Hibbett D.S."/>
            <person name="Martin F."/>
        </authorList>
    </citation>
    <scope>NUCLEOTIDE SEQUENCE [LARGE SCALE GENOMIC DNA]</scope>
    <source>
        <strain evidence="3">FD-334 SS-4</strain>
    </source>
</reference>
<keyword evidence="1" id="KW-0812">Transmembrane</keyword>
<gene>
    <name evidence="2" type="ORF">HYPSUDRAFT_1041733</name>
</gene>
<sequence>MKCQLSIFTRKYIPIHQRDSTWTRRIGSHVYARCKRLGGTELLLFLLYGHFTGRLPVYLLSFYQLT</sequence>
<dbReference type="Proteomes" id="UP000054270">
    <property type="component" value="Unassembled WGS sequence"/>
</dbReference>
<feature type="transmembrane region" description="Helical" evidence="1">
    <location>
        <begin position="42"/>
        <end position="63"/>
    </location>
</feature>
<keyword evidence="1" id="KW-1133">Transmembrane helix</keyword>
<keyword evidence="1" id="KW-0472">Membrane</keyword>
<protein>
    <submittedName>
        <fullName evidence="2">Uncharacterized protein</fullName>
    </submittedName>
</protein>